<dbReference type="PANTHER" id="PTHR37423:SF2">
    <property type="entry name" value="MEMBRANE-BOUND LYTIC MUREIN TRANSGLYCOSYLASE C"/>
    <property type="match status" value="1"/>
</dbReference>
<keyword evidence="7" id="KW-1185">Reference proteome</keyword>
<proteinExistence type="inferred from homology"/>
<evidence type="ECO:0000256" key="3">
    <source>
        <dbReference type="SAM" id="MobiDB-lite"/>
    </source>
</evidence>
<dbReference type="Proteomes" id="UP000533469">
    <property type="component" value="Unassembled WGS sequence"/>
</dbReference>
<evidence type="ECO:0000256" key="1">
    <source>
        <dbReference type="ARBA" id="ARBA00007734"/>
    </source>
</evidence>
<feature type="region of interest" description="Disordered" evidence="3">
    <location>
        <begin position="1"/>
        <end position="22"/>
    </location>
</feature>
<sequence>MEAAPADAVATTSAKTAAAPGAQGESVEQALCRIIEGAAGRHALPVEFFTRLIWRESAFRAGAVSPKGAQGIAQFMPGTAAERGLANPFDPEAALPASAALLAELRERFGNLGLAAAAYNAGPARIERWLSGQGGLPLETQDYLIFITGRAAEEWATERTGPAAANEAAAGRVAAGERTPGAAVLSSATPASAAAPAIASMPETKSALAPASTPGRAAPMAAALPLGPTGCLGVTAALRRGGGEVAQEIATITAPWGVQLSGNFSKARALASYQRTQKRFAALLEGTQPMIIGARLRSRGSRAFYRVRVAQPSRQAAQALCSRLRALGGACIVLPS</sequence>
<evidence type="ECO:0000259" key="4">
    <source>
        <dbReference type="Pfam" id="PF01464"/>
    </source>
</evidence>
<evidence type="ECO:0000313" key="7">
    <source>
        <dbReference type="Proteomes" id="UP000533469"/>
    </source>
</evidence>
<dbReference type="SUPFAM" id="SSF53955">
    <property type="entry name" value="Lysozyme-like"/>
    <property type="match status" value="1"/>
</dbReference>
<comment type="similarity">
    <text evidence="1">Belongs to the transglycosylase Slt family.</text>
</comment>
<dbReference type="GO" id="GO:0042834">
    <property type="term" value="F:peptidoglycan binding"/>
    <property type="evidence" value="ECO:0007669"/>
    <property type="project" value="InterPro"/>
</dbReference>
<dbReference type="InterPro" id="IPR008258">
    <property type="entry name" value="Transglycosylase_SLT_dom_1"/>
</dbReference>
<dbReference type="PANTHER" id="PTHR37423">
    <property type="entry name" value="SOLUBLE LYTIC MUREIN TRANSGLYCOSYLASE-RELATED"/>
    <property type="match status" value="1"/>
</dbReference>
<gene>
    <name evidence="6" type="ORF">FHS55_004605</name>
</gene>
<dbReference type="EMBL" id="JACICD010000017">
    <property type="protein sequence ID" value="MBB3773959.1"/>
    <property type="molecule type" value="Genomic_DNA"/>
</dbReference>
<organism evidence="6 7">
    <name type="scientific">Ancylobacter tetraedralis</name>
    <dbReference type="NCBI Taxonomy" id="217068"/>
    <lineage>
        <taxon>Bacteria</taxon>
        <taxon>Pseudomonadati</taxon>
        <taxon>Pseudomonadota</taxon>
        <taxon>Alphaproteobacteria</taxon>
        <taxon>Hyphomicrobiales</taxon>
        <taxon>Xanthobacteraceae</taxon>
        <taxon>Ancylobacter</taxon>
    </lineage>
</organism>
<name>A0A839ZGJ6_9HYPH</name>
<dbReference type="RefSeq" id="WP_210287136.1">
    <property type="nucleotide sequence ID" value="NZ_JACICD010000017.1"/>
</dbReference>
<dbReference type="InterPro" id="IPR023346">
    <property type="entry name" value="Lysozyme-like_dom_sf"/>
</dbReference>
<comment type="similarity">
    <text evidence="2">Belongs to the virb1 family.</text>
</comment>
<protein>
    <submittedName>
        <fullName evidence="6">Uncharacterized protein</fullName>
    </submittedName>
</protein>
<evidence type="ECO:0000256" key="2">
    <source>
        <dbReference type="ARBA" id="ARBA00009387"/>
    </source>
</evidence>
<feature type="domain" description="Transglycosylase SLT" evidence="4">
    <location>
        <begin position="35"/>
        <end position="134"/>
    </location>
</feature>
<evidence type="ECO:0000313" key="6">
    <source>
        <dbReference type="EMBL" id="MBB3773959.1"/>
    </source>
</evidence>
<dbReference type="Gene3D" id="1.10.530.10">
    <property type="match status" value="1"/>
</dbReference>
<dbReference type="Pfam" id="PF05036">
    <property type="entry name" value="SPOR"/>
    <property type="match status" value="1"/>
</dbReference>
<comment type="caution">
    <text evidence="6">The sequence shown here is derived from an EMBL/GenBank/DDBJ whole genome shotgun (WGS) entry which is preliminary data.</text>
</comment>
<feature type="domain" description="SPOR" evidence="5">
    <location>
        <begin position="281"/>
        <end position="334"/>
    </location>
</feature>
<accession>A0A839ZGJ6</accession>
<dbReference type="AlphaFoldDB" id="A0A839ZGJ6"/>
<dbReference type="InterPro" id="IPR007730">
    <property type="entry name" value="SPOR-like_dom"/>
</dbReference>
<dbReference type="Pfam" id="PF01464">
    <property type="entry name" value="SLT"/>
    <property type="match status" value="1"/>
</dbReference>
<reference evidence="6 7" key="1">
    <citation type="submission" date="2020-08" db="EMBL/GenBank/DDBJ databases">
        <title>Genomic Encyclopedia of Type Strains, Phase IV (KMG-IV): sequencing the most valuable type-strain genomes for metagenomic binning, comparative biology and taxonomic classification.</title>
        <authorList>
            <person name="Goeker M."/>
        </authorList>
    </citation>
    <scope>NUCLEOTIDE SEQUENCE [LARGE SCALE GENOMIC DNA]</scope>
    <source>
        <strain evidence="6 7">DSM 5895</strain>
    </source>
</reference>
<evidence type="ECO:0000259" key="5">
    <source>
        <dbReference type="Pfam" id="PF05036"/>
    </source>
</evidence>